<comment type="caution">
    <text evidence="1">The sequence shown here is derived from an EMBL/GenBank/DDBJ whole genome shotgun (WGS) entry which is preliminary data.</text>
</comment>
<dbReference type="Proteomes" id="UP001596137">
    <property type="component" value="Unassembled WGS sequence"/>
</dbReference>
<dbReference type="RefSeq" id="WP_380758356.1">
    <property type="nucleotide sequence ID" value="NZ_JBHSRF010000050.1"/>
</dbReference>
<gene>
    <name evidence="1" type="ORF">ACFP1K_27075</name>
</gene>
<name>A0ABW1NNE9_9ACTN</name>
<protein>
    <submittedName>
        <fullName evidence="1">Uncharacterized protein</fullName>
    </submittedName>
</protein>
<reference evidence="2" key="1">
    <citation type="journal article" date="2019" name="Int. J. Syst. Evol. Microbiol.">
        <title>The Global Catalogue of Microorganisms (GCM) 10K type strain sequencing project: providing services to taxonomists for standard genome sequencing and annotation.</title>
        <authorList>
            <consortium name="The Broad Institute Genomics Platform"/>
            <consortium name="The Broad Institute Genome Sequencing Center for Infectious Disease"/>
            <person name="Wu L."/>
            <person name="Ma J."/>
        </authorList>
    </citation>
    <scope>NUCLEOTIDE SEQUENCE [LARGE SCALE GENOMIC DNA]</scope>
    <source>
        <strain evidence="2">JCM 30346</strain>
    </source>
</reference>
<dbReference type="EMBL" id="JBHSRF010000050">
    <property type="protein sequence ID" value="MFC6084853.1"/>
    <property type="molecule type" value="Genomic_DNA"/>
</dbReference>
<sequence length="272" mass="30211">MRIGLLGTPGSGKLTFLSALPIADYGNWVVRPDAATVDFVTSAAKTLTEDKRFPVRDPVRGSRSPLGFGFSRGVRPDFRADVVNRPGEHFRHDREDRETIAKDLASCDGYVLLFDPIGERWRGDGYGFVSALAQRVNAHCPDGEFPKPLSVCCVKYDDPQVFLPALGHGWGTEQDAEPRFPRVADAEGFFAWACGHFGGGKGERFRAEILKQFDPRRTAYFVTSSIGFKSDRRRFDLDDFVNAQGSRILGEVHPINVVEPFVELARMIRGAS</sequence>
<keyword evidence="2" id="KW-1185">Reference proteome</keyword>
<proteinExistence type="predicted"/>
<accession>A0ABW1NNE9</accession>
<evidence type="ECO:0000313" key="1">
    <source>
        <dbReference type="EMBL" id="MFC6084853.1"/>
    </source>
</evidence>
<organism evidence="1 2">
    <name type="scientific">Sphaerisporangium aureirubrum</name>
    <dbReference type="NCBI Taxonomy" id="1544736"/>
    <lineage>
        <taxon>Bacteria</taxon>
        <taxon>Bacillati</taxon>
        <taxon>Actinomycetota</taxon>
        <taxon>Actinomycetes</taxon>
        <taxon>Streptosporangiales</taxon>
        <taxon>Streptosporangiaceae</taxon>
        <taxon>Sphaerisporangium</taxon>
    </lineage>
</organism>
<evidence type="ECO:0000313" key="2">
    <source>
        <dbReference type="Proteomes" id="UP001596137"/>
    </source>
</evidence>